<evidence type="ECO:0000259" key="6">
    <source>
        <dbReference type="Pfam" id="PF01509"/>
    </source>
</evidence>
<comment type="catalytic activity">
    <reaction evidence="1 5">
        <text>uridine(55) in tRNA = pseudouridine(55) in tRNA</text>
        <dbReference type="Rhea" id="RHEA:42532"/>
        <dbReference type="Rhea" id="RHEA-COMP:10101"/>
        <dbReference type="Rhea" id="RHEA-COMP:10102"/>
        <dbReference type="ChEBI" id="CHEBI:65314"/>
        <dbReference type="ChEBI" id="CHEBI:65315"/>
        <dbReference type="EC" id="5.4.99.25"/>
    </reaction>
</comment>
<comment type="function">
    <text evidence="5">Responsible for synthesis of pseudouridine from uracil-55 in the psi GC loop of transfer RNAs.</text>
</comment>
<dbReference type="AlphaFoldDB" id="A0A449A9S4"/>
<keyword evidence="4 5" id="KW-0413">Isomerase</keyword>
<dbReference type="Pfam" id="PF01509">
    <property type="entry name" value="TruB_N"/>
    <property type="match status" value="1"/>
</dbReference>
<accession>A0A449A9S4</accession>
<evidence type="ECO:0000313" key="8">
    <source>
        <dbReference type="Proteomes" id="UP000290942"/>
    </source>
</evidence>
<dbReference type="InterPro" id="IPR020103">
    <property type="entry name" value="PsdUridine_synth_cat_dom_sf"/>
</dbReference>
<evidence type="ECO:0000256" key="1">
    <source>
        <dbReference type="ARBA" id="ARBA00000385"/>
    </source>
</evidence>
<dbReference type="PANTHER" id="PTHR13767:SF2">
    <property type="entry name" value="PSEUDOURIDYLATE SYNTHASE TRUB1"/>
    <property type="match status" value="1"/>
</dbReference>
<dbReference type="Proteomes" id="UP000290942">
    <property type="component" value="Chromosome"/>
</dbReference>
<proteinExistence type="inferred from homology"/>
<evidence type="ECO:0000256" key="4">
    <source>
        <dbReference type="ARBA" id="ARBA00023235"/>
    </source>
</evidence>
<evidence type="ECO:0000313" key="7">
    <source>
        <dbReference type="EMBL" id="VEU60932.1"/>
    </source>
</evidence>
<organism evidence="7 8">
    <name type="scientific">Mycoplasmopsis bovigenitalium</name>
    <dbReference type="NCBI Taxonomy" id="2112"/>
    <lineage>
        <taxon>Bacteria</taxon>
        <taxon>Bacillati</taxon>
        <taxon>Mycoplasmatota</taxon>
        <taxon>Mycoplasmoidales</taxon>
        <taxon>Metamycoplasmataceae</taxon>
        <taxon>Mycoplasmopsis</taxon>
    </lineage>
</organism>
<sequence length="283" mass="31860">MFYLLNKPKGISSFKCINDFAKTNKIKKIGHTGTLDPLASGLLLVATDDDTKLIPYIKDKTKTYITSIEFGKSTSTYDSEGTITNTSVNRLKKSDINKAIQWLNSQKTQIPPLFSAKKINGARGYDLARKNIDFELKPQNIEVKNTKLIDFDEPNQILTVELTVSNGTYIRSLANDIGLAFDTFSYMKELERTSISTLQKNMLANNNFVAIINFTPLLSLQHINVSFNQLIQLKNGLDIEFTIEDGEYLLTCEEFDKCNVLGIITANAKKIKPKRLFGSRLPK</sequence>
<feature type="active site" description="Nucleophile" evidence="5">
    <location>
        <position position="36"/>
    </location>
</feature>
<dbReference type="GO" id="GO:0003723">
    <property type="term" value="F:RNA binding"/>
    <property type="evidence" value="ECO:0007669"/>
    <property type="project" value="InterPro"/>
</dbReference>
<dbReference type="NCBIfam" id="TIGR00431">
    <property type="entry name" value="TruB"/>
    <property type="match status" value="1"/>
</dbReference>
<gene>
    <name evidence="5 7" type="primary">truB</name>
    <name evidence="7" type="ORF">NCTC10122_00530</name>
</gene>
<dbReference type="GO" id="GO:1990481">
    <property type="term" value="P:mRNA pseudouridine synthesis"/>
    <property type="evidence" value="ECO:0007669"/>
    <property type="project" value="TreeGrafter"/>
</dbReference>
<dbReference type="EMBL" id="LR214970">
    <property type="protein sequence ID" value="VEU60932.1"/>
    <property type="molecule type" value="Genomic_DNA"/>
</dbReference>
<protein>
    <recommendedName>
        <fullName evidence="5">tRNA pseudouridine synthase B</fullName>
        <ecNumber evidence="5">5.4.99.25</ecNumber>
    </recommendedName>
    <alternativeName>
        <fullName evidence="5">tRNA pseudouridine(55) synthase</fullName>
        <shortName evidence="5">Psi55 synthase</shortName>
    </alternativeName>
    <alternativeName>
        <fullName evidence="5">tRNA pseudouridylate synthase</fullName>
    </alternativeName>
    <alternativeName>
        <fullName evidence="5">tRNA-uridine isomerase</fullName>
    </alternativeName>
</protein>
<evidence type="ECO:0000256" key="2">
    <source>
        <dbReference type="ARBA" id="ARBA00005642"/>
    </source>
</evidence>
<dbReference type="PANTHER" id="PTHR13767">
    <property type="entry name" value="TRNA-PSEUDOURIDINE SYNTHASE"/>
    <property type="match status" value="1"/>
</dbReference>
<dbReference type="EC" id="5.4.99.25" evidence="5"/>
<dbReference type="GO" id="GO:0031119">
    <property type="term" value="P:tRNA pseudouridine synthesis"/>
    <property type="evidence" value="ECO:0007669"/>
    <property type="project" value="UniProtKB-UniRule"/>
</dbReference>
<dbReference type="Gene3D" id="3.30.2350.10">
    <property type="entry name" value="Pseudouridine synthase"/>
    <property type="match status" value="1"/>
</dbReference>
<evidence type="ECO:0000256" key="5">
    <source>
        <dbReference type="HAMAP-Rule" id="MF_01080"/>
    </source>
</evidence>
<dbReference type="GO" id="GO:0160148">
    <property type="term" value="F:tRNA pseudouridine(55) synthase activity"/>
    <property type="evidence" value="ECO:0007669"/>
    <property type="project" value="UniProtKB-EC"/>
</dbReference>
<reference evidence="7 8" key="1">
    <citation type="submission" date="2019-01" db="EMBL/GenBank/DDBJ databases">
        <authorList>
            <consortium name="Pathogen Informatics"/>
        </authorList>
    </citation>
    <scope>NUCLEOTIDE SEQUENCE [LARGE SCALE GENOMIC DNA]</scope>
    <source>
        <strain evidence="7 8">NCTC10122</strain>
    </source>
</reference>
<dbReference type="RefSeq" id="WP_129687794.1">
    <property type="nucleotide sequence ID" value="NZ_LR214970.1"/>
</dbReference>
<dbReference type="HAMAP" id="MF_01080">
    <property type="entry name" value="TruB_bact"/>
    <property type="match status" value="1"/>
</dbReference>
<dbReference type="SUPFAM" id="SSF55120">
    <property type="entry name" value="Pseudouridine synthase"/>
    <property type="match status" value="1"/>
</dbReference>
<name>A0A449A9S4_9BACT</name>
<comment type="similarity">
    <text evidence="2 5">Belongs to the pseudouridine synthase TruB family. Type 1 subfamily.</text>
</comment>
<dbReference type="InterPro" id="IPR014780">
    <property type="entry name" value="tRNA_psdUridine_synth_TruB"/>
</dbReference>
<dbReference type="InterPro" id="IPR002501">
    <property type="entry name" value="PsdUridine_synth_N"/>
</dbReference>
<evidence type="ECO:0000256" key="3">
    <source>
        <dbReference type="ARBA" id="ARBA00022694"/>
    </source>
</evidence>
<feature type="domain" description="Pseudouridine synthase II N-terminal" evidence="6">
    <location>
        <begin position="24"/>
        <end position="170"/>
    </location>
</feature>
<keyword evidence="3 5" id="KW-0819">tRNA processing</keyword>